<proteinExistence type="predicted"/>
<name>A0A2Z6LX54_TRISU</name>
<evidence type="ECO:0000313" key="2">
    <source>
        <dbReference type="Proteomes" id="UP000242715"/>
    </source>
</evidence>
<sequence>MVRYSHFQPLLTHPIGTLLHHHLCHKHFRLFHLHFNKRTENNKNTNFQRNYLEEHEMMRVRDNVGGGGAGFRWDAPKAVGSESSQPCGLIDEQETCMVES</sequence>
<organism evidence="1 2">
    <name type="scientific">Trifolium subterraneum</name>
    <name type="common">Subterranean clover</name>
    <dbReference type="NCBI Taxonomy" id="3900"/>
    <lineage>
        <taxon>Eukaryota</taxon>
        <taxon>Viridiplantae</taxon>
        <taxon>Streptophyta</taxon>
        <taxon>Embryophyta</taxon>
        <taxon>Tracheophyta</taxon>
        <taxon>Spermatophyta</taxon>
        <taxon>Magnoliopsida</taxon>
        <taxon>eudicotyledons</taxon>
        <taxon>Gunneridae</taxon>
        <taxon>Pentapetalae</taxon>
        <taxon>rosids</taxon>
        <taxon>fabids</taxon>
        <taxon>Fabales</taxon>
        <taxon>Fabaceae</taxon>
        <taxon>Papilionoideae</taxon>
        <taxon>50 kb inversion clade</taxon>
        <taxon>NPAAA clade</taxon>
        <taxon>Hologalegina</taxon>
        <taxon>IRL clade</taxon>
        <taxon>Trifolieae</taxon>
        <taxon>Trifolium</taxon>
    </lineage>
</organism>
<accession>A0A2Z6LX54</accession>
<keyword evidence="2" id="KW-1185">Reference proteome</keyword>
<dbReference type="Proteomes" id="UP000242715">
    <property type="component" value="Unassembled WGS sequence"/>
</dbReference>
<gene>
    <name evidence="1" type="ORF">TSUD_388740</name>
</gene>
<dbReference type="AlphaFoldDB" id="A0A2Z6LX54"/>
<reference evidence="2" key="1">
    <citation type="journal article" date="2017" name="Front. Plant Sci.">
        <title>Climate Clever Clovers: New Paradigm to Reduce the Environmental Footprint of Ruminants by Breeding Low Methanogenic Forages Utilizing Haplotype Variation.</title>
        <authorList>
            <person name="Kaur P."/>
            <person name="Appels R."/>
            <person name="Bayer P.E."/>
            <person name="Keeble-Gagnere G."/>
            <person name="Wang J."/>
            <person name="Hirakawa H."/>
            <person name="Shirasawa K."/>
            <person name="Vercoe P."/>
            <person name="Stefanova K."/>
            <person name="Durmic Z."/>
            <person name="Nichols P."/>
            <person name="Revell C."/>
            <person name="Isobe S.N."/>
            <person name="Edwards D."/>
            <person name="Erskine W."/>
        </authorList>
    </citation>
    <scope>NUCLEOTIDE SEQUENCE [LARGE SCALE GENOMIC DNA]</scope>
    <source>
        <strain evidence="2">cv. Daliak</strain>
    </source>
</reference>
<evidence type="ECO:0000313" key="1">
    <source>
        <dbReference type="EMBL" id="GAU24081.1"/>
    </source>
</evidence>
<protein>
    <submittedName>
        <fullName evidence="1">Uncharacterized protein</fullName>
    </submittedName>
</protein>
<dbReference type="EMBL" id="DF973284">
    <property type="protein sequence ID" value="GAU24081.1"/>
    <property type="molecule type" value="Genomic_DNA"/>
</dbReference>